<keyword evidence="3" id="KW-1185">Reference proteome</keyword>
<organism evidence="2 3">
    <name type="scientific">Stephanodiscus triporus</name>
    <dbReference type="NCBI Taxonomy" id="2934178"/>
    <lineage>
        <taxon>Eukaryota</taxon>
        <taxon>Sar</taxon>
        <taxon>Stramenopiles</taxon>
        <taxon>Ochrophyta</taxon>
        <taxon>Bacillariophyta</taxon>
        <taxon>Coscinodiscophyceae</taxon>
        <taxon>Thalassiosirophycidae</taxon>
        <taxon>Stephanodiscales</taxon>
        <taxon>Stephanodiscaceae</taxon>
        <taxon>Stephanodiscus</taxon>
    </lineage>
</organism>
<comment type="caution">
    <text evidence="2">The sequence shown here is derived from an EMBL/GenBank/DDBJ whole genome shotgun (WGS) entry which is preliminary data.</text>
</comment>
<evidence type="ECO:0000313" key="3">
    <source>
        <dbReference type="Proteomes" id="UP001530315"/>
    </source>
</evidence>
<reference evidence="2 3" key="1">
    <citation type="submission" date="2024-10" db="EMBL/GenBank/DDBJ databases">
        <title>Updated reference genomes for cyclostephanoid diatoms.</title>
        <authorList>
            <person name="Roberts W.R."/>
            <person name="Alverson A.J."/>
        </authorList>
    </citation>
    <scope>NUCLEOTIDE SEQUENCE [LARGE SCALE GENOMIC DNA]</scope>
    <source>
        <strain evidence="2 3">AJA276-08</strain>
    </source>
</reference>
<dbReference type="Proteomes" id="UP001530315">
    <property type="component" value="Unassembled WGS sequence"/>
</dbReference>
<protein>
    <recommendedName>
        <fullName evidence="4">Subtilisin</fullName>
    </recommendedName>
</protein>
<evidence type="ECO:0000313" key="2">
    <source>
        <dbReference type="EMBL" id="KAL3768913.1"/>
    </source>
</evidence>
<evidence type="ECO:0008006" key="4">
    <source>
        <dbReference type="Google" id="ProtNLM"/>
    </source>
</evidence>
<proteinExistence type="predicted"/>
<dbReference type="AlphaFoldDB" id="A0ABD3MYK9"/>
<feature type="region of interest" description="Disordered" evidence="1">
    <location>
        <begin position="190"/>
        <end position="213"/>
    </location>
</feature>
<sequence>MLTMTYGLQTNQTLSILASLFTRGGGYVGIINTRTKGQSPSFVSQVIPTRKGRAPPSLTAQCTWHTGPQKCMNEMFLNHSGVARPRHSSQTADGLQCIVMSNLHGKAIERINVVRNGNGDIISAIFDTDASLGLGTIMTVVEAATYFSRNNGYGSALSGGVECDYRGAALQDLTPDGKCKENGCDLPGVNGGGGGQSNNRPVCPIPSSQGNLL</sequence>
<dbReference type="EMBL" id="JALLAZ020001669">
    <property type="protein sequence ID" value="KAL3768913.1"/>
    <property type="molecule type" value="Genomic_DNA"/>
</dbReference>
<name>A0ABD3MYK9_9STRA</name>
<accession>A0ABD3MYK9</accession>
<gene>
    <name evidence="2" type="ORF">ACHAW5_008828</name>
</gene>
<evidence type="ECO:0000256" key="1">
    <source>
        <dbReference type="SAM" id="MobiDB-lite"/>
    </source>
</evidence>